<name>A0ACC2HR54_9PLEO</name>
<dbReference type="Proteomes" id="UP001153331">
    <property type="component" value="Unassembled WGS sequence"/>
</dbReference>
<dbReference type="EMBL" id="JAPHNI010001454">
    <property type="protein sequence ID" value="KAJ8105562.1"/>
    <property type="molecule type" value="Genomic_DNA"/>
</dbReference>
<protein>
    <submittedName>
        <fullName evidence="1">Uncharacterized protein</fullName>
    </submittedName>
</protein>
<reference evidence="1" key="1">
    <citation type="submission" date="2022-11" db="EMBL/GenBank/DDBJ databases">
        <title>Genome Sequence of Boeremia exigua.</title>
        <authorList>
            <person name="Buettner E."/>
        </authorList>
    </citation>
    <scope>NUCLEOTIDE SEQUENCE</scope>
    <source>
        <strain evidence="1">CU02</strain>
    </source>
</reference>
<evidence type="ECO:0000313" key="2">
    <source>
        <dbReference type="Proteomes" id="UP001153331"/>
    </source>
</evidence>
<gene>
    <name evidence="1" type="ORF">OPT61_g10099</name>
</gene>
<accession>A0ACC2HR54</accession>
<comment type="caution">
    <text evidence="1">The sequence shown here is derived from an EMBL/GenBank/DDBJ whole genome shotgun (WGS) entry which is preliminary data.</text>
</comment>
<organism evidence="1 2">
    <name type="scientific">Boeremia exigua</name>
    <dbReference type="NCBI Taxonomy" id="749465"/>
    <lineage>
        <taxon>Eukaryota</taxon>
        <taxon>Fungi</taxon>
        <taxon>Dikarya</taxon>
        <taxon>Ascomycota</taxon>
        <taxon>Pezizomycotina</taxon>
        <taxon>Dothideomycetes</taxon>
        <taxon>Pleosporomycetidae</taxon>
        <taxon>Pleosporales</taxon>
        <taxon>Pleosporineae</taxon>
        <taxon>Didymellaceae</taxon>
        <taxon>Boeremia</taxon>
    </lineage>
</organism>
<proteinExistence type="predicted"/>
<evidence type="ECO:0000313" key="1">
    <source>
        <dbReference type="EMBL" id="KAJ8105562.1"/>
    </source>
</evidence>
<keyword evidence="2" id="KW-1185">Reference proteome</keyword>
<sequence>MPSANAFAFAPFGPIDLTNELDEQIYVSDTEDEEEYEYITIEDDEDATIAASAATFPPVSSPAPLEEFEIPEVTWRDSIIRADDVVELLDHSEHEENGLFLLIDVNVHDDRPTWVQGLEEVPIDQIVRKRDCTFTSAAYQAPGLYGANPFSAWLDGDADDPQWFFDEGKLTCRWVHIREREGKGNPTAGEVRRIYKREVAEFSSKHPSATSPPRTMTASSTTPSAPSTPSTKHKRSRSIEVVEQPTKRRQQLPVKASPYRFGDVFCGIGGTSQGAAAAGWQVAFGVENEPNAMQAYRQNFPGASHYEMDAHDFPLIVKRCEHGVDLTHFSCPCQYWSLLHTISGRNDQKNMETIFVPDAVLEKTKSRLFSMEQAPGLILKKQHRLHFRALLRRLLSKNYNIRYRVQNQGWFRLPQQRARLIIIGAKIGVPLPPFPKPVCGPEGSGLERYKTVKDALRTLRGQEPRLMNHEYHQPHSEKRLNAEPVDPDTIRAKCITTSGGDNVHYSGKRIYTPLELGQLQGLPLSFHFFGSKTEARRQGGNCWSPKPGEFYYRTWAATLEAFDNDLIDAEDDIDDLYEFLEKKGVDFGKPPPIDVDDPFGRFFPQNSARPKYRYISQLEKTVKPKIPLVLWEREKNVQPRAERVRKAAASSGTAFDGADENRRSRTLSVRPRSRAATAIDVNDEDYEEEITFLGSRRR</sequence>